<feature type="transmembrane region" description="Helical" evidence="11">
    <location>
        <begin position="755"/>
        <end position="776"/>
    </location>
</feature>
<dbReference type="GO" id="GO:0005524">
    <property type="term" value="F:ATP binding"/>
    <property type="evidence" value="ECO:0007669"/>
    <property type="project" value="UniProtKB-KW"/>
</dbReference>
<dbReference type="CDD" id="cd03233">
    <property type="entry name" value="ABCG_PDR_domain1"/>
    <property type="match status" value="1"/>
</dbReference>
<keyword evidence="4" id="KW-1003">Cell membrane</keyword>
<keyword evidence="14" id="KW-1185">Reference proteome</keyword>
<feature type="transmembrane region" description="Helical" evidence="11">
    <location>
        <begin position="655"/>
        <end position="674"/>
    </location>
</feature>
<evidence type="ECO:0000256" key="9">
    <source>
        <dbReference type="ARBA" id="ARBA00023136"/>
    </source>
</evidence>
<dbReference type="Pfam" id="PF06422">
    <property type="entry name" value="PDR_CDR"/>
    <property type="match status" value="1"/>
</dbReference>
<feature type="transmembrane region" description="Helical" evidence="11">
    <location>
        <begin position="1446"/>
        <end position="1467"/>
    </location>
</feature>
<dbReference type="Pfam" id="PF14510">
    <property type="entry name" value="ABC_trans_N"/>
    <property type="match status" value="1"/>
</dbReference>
<dbReference type="InterPro" id="IPR034003">
    <property type="entry name" value="ABCG_PDR_2"/>
</dbReference>
<dbReference type="RefSeq" id="XP_056509287.1">
    <property type="nucleotide sequence ID" value="XM_056656487.1"/>
</dbReference>
<keyword evidence="6" id="KW-0547">Nucleotide-binding</keyword>
<feature type="transmembrane region" description="Helical" evidence="11">
    <location>
        <begin position="1250"/>
        <end position="1275"/>
    </location>
</feature>
<dbReference type="GO" id="GO:0140359">
    <property type="term" value="F:ABC-type transporter activity"/>
    <property type="evidence" value="ECO:0007669"/>
    <property type="project" value="InterPro"/>
</dbReference>
<comment type="caution">
    <text evidence="13">The sequence shown here is derived from an EMBL/GenBank/DDBJ whole genome shotgun (WGS) entry which is preliminary data.</text>
</comment>
<feature type="transmembrane region" description="Helical" evidence="11">
    <location>
        <begin position="587"/>
        <end position="610"/>
    </location>
</feature>
<dbReference type="InterPro" id="IPR027417">
    <property type="entry name" value="P-loop_NTPase"/>
</dbReference>
<dbReference type="Pfam" id="PF00005">
    <property type="entry name" value="ABC_tran"/>
    <property type="match status" value="2"/>
</dbReference>
<dbReference type="PROSITE" id="PS00211">
    <property type="entry name" value="ABC_TRANSPORTER_1"/>
    <property type="match status" value="1"/>
</dbReference>
<dbReference type="InterPro" id="IPR010929">
    <property type="entry name" value="PDR_CDR_ABC"/>
</dbReference>
<dbReference type="CDD" id="cd03232">
    <property type="entry name" value="ABCG_PDR_domain2"/>
    <property type="match status" value="1"/>
</dbReference>
<keyword evidence="9 11" id="KW-0472">Membrane</keyword>
<evidence type="ECO:0000313" key="14">
    <source>
        <dbReference type="Proteomes" id="UP001141434"/>
    </source>
</evidence>
<evidence type="ECO:0000256" key="6">
    <source>
        <dbReference type="ARBA" id="ARBA00022741"/>
    </source>
</evidence>
<feature type="transmembrane region" description="Helical" evidence="11">
    <location>
        <begin position="1295"/>
        <end position="1318"/>
    </location>
</feature>
<dbReference type="InterPro" id="IPR013525">
    <property type="entry name" value="ABC2_TM"/>
</dbReference>
<feature type="region of interest" description="Disordered" evidence="10">
    <location>
        <begin position="61"/>
        <end position="91"/>
    </location>
</feature>
<dbReference type="Proteomes" id="UP001141434">
    <property type="component" value="Unassembled WGS sequence"/>
</dbReference>
<keyword evidence="7" id="KW-0067">ATP-binding</keyword>
<dbReference type="OrthoDB" id="245989at2759"/>
<feature type="transmembrane region" description="Helical" evidence="11">
    <location>
        <begin position="1206"/>
        <end position="1229"/>
    </location>
</feature>
<keyword evidence="5 11" id="KW-0812">Transmembrane</keyword>
<dbReference type="PANTHER" id="PTHR19241">
    <property type="entry name" value="ATP-BINDING CASSETTE TRANSPORTER"/>
    <property type="match status" value="1"/>
</dbReference>
<reference evidence="13" key="2">
    <citation type="journal article" date="2023" name="IMA Fungus">
        <title>Comparative genomic study of the Penicillium genus elucidates a diverse pangenome and 15 lateral gene transfer events.</title>
        <authorList>
            <person name="Petersen C."/>
            <person name="Sorensen T."/>
            <person name="Nielsen M.R."/>
            <person name="Sondergaard T.E."/>
            <person name="Sorensen J.L."/>
            <person name="Fitzpatrick D.A."/>
            <person name="Frisvad J.C."/>
            <person name="Nielsen K.L."/>
        </authorList>
    </citation>
    <scope>NUCLEOTIDE SEQUENCE</scope>
    <source>
        <strain evidence="13">IBT 34128</strain>
    </source>
</reference>
<evidence type="ECO:0000256" key="8">
    <source>
        <dbReference type="ARBA" id="ARBA00022989"/>
    </source>
</evidence>
<comment type="similarity">
    <text evidence="2">Belongs to the ABC transporter superfamily. ABCG family. PDR (TC 3.A.1.205) subfamily.</text>
</comment>
<dbReference type="InterPro" id="IPR034001">
    <property type="entry name" value="ABCG_PDR_1"/>
</dbReference>
<comment type="subcellular location">
    <subcellularLocation>
        <location evidence="1">Cell membrane</location>
        <topology evidence="1">Multi-pass membrane protein</topology>
    </subcellularLocation>
</comment>
<dbReference type="Pfam" id="PF01061">
    <property type="entry name" value="ABC2_membrane"/>
    <property type="match status" value="2"/>
</dbReference>
<name>A0A9W9F057_9EURO</name>
<feature type="transmembrane region" description="Helical" evidence="11">
    <location>
        <begin position="513"/>
        <end position="533"/>
    </location>
</feature>
<feature type="transmembrane region" description="Helical" evidence="11">
    <location>
        <begin position="1173"/>
        <end position="1194"/>
    </location>
</feature>
<dbReference type="GeneID" id="81395656"/>
<evidence type="ECO:0000256" key="2">
    <source>
        <dbReference type="ARBA" id="ARBA00006012"/>
    </source>
</evidence>
<feature type="domain" description="ABC transporter" evidence="12">
    <location>
        <begin position="138"/>
        <end position="400"/>
    </location>
</feature>
<gene>
    <name evidence="13" type="ORF">NUU61_005959</name>
</gene>
<evidence type="ECO:0000256" key="1">
    <source>
        <dbReference type="ARBA" id="ARBA00004651"/>
    </source>
</evidence>
<dbReference type="InterPro" id="IPR029481">
    <property type="entry name" value="ABC_trans_N"/>
</dbReference>
<evidence type="ECO:0000256" key="11">
    <source>
        <dbReference type="SAM" id="Phobius"/>
    </source>
</evidence>
<evidence type="ECO:0000256" key="7">
    <source>
        <dbReference type="ARBA" id="ARBA00022840"/>
    </source>
</evidence>
<feature type="compositionally biased region" description="Polar residues" evidence="10">
    <location>
        <begin position="61"/>
        <end position="75"/>
    </location>
</feature>
<dbReference type="InterPro" id="IPR003593">
    <property type="entry name" value="AAA+_ATPase"/>
</dbReference>
<feature type="transmembrane region" description="Helical" evidence="11">
    <location>
        <begin position="1330"/>
        <end position="1354"/>
    </location>
</feature>
<dbReference type="GO" id="GO:0016887">
    <property type="term" value="F:ATP hydrolysis activity"/>
    <property type="evidence" value="ECO:0007669"/>
    <property type="project" value="InterPro"/>
</dbReference>
<dbReference type="GO" id="GO:0005886">
    <property type="term" value="C:plasma membrane"/>
    <property type="evidence" value="ECO:0007669"/>
    <property type="project" value="UniProtKB-SubCell"/>
</dbReference>
<feature type="region of interest" description="Disordered" evidence="10">
    <location>
        <begin position="26"/>
        <end position="47"/>
    </location>
</feature>
<dbReference type="InterPro" id="IPR017871">
    <property type="entry name" value="ABC_transporter-like_CS"/>
</dbReference>
<dbReference type="Pfam" id="PF19055">
    <property type="entry name" value="ABC2_membrane_7"/>
    <property type="match status" value="1"/>
</dbReference>
<dbReference type="SMART" id="SM00382">
    <property type="entry name" value="AAA"/>
    <property type="match status" value="2"/>
</dbReference>
<feature type="domain" description="ABC transporter" evidence="12">
    <location>
        <begin position="838"/>
        <end position="1081"/>
    </location>
</feature>
<evidence type="ECO:0000256" key="10">
    <source>
        <dbReference type="SAM" id="MobiDB-lite"/>
    </source>
</evidence>
<feature type="transmembrane region" description="Helical" evidence="11">
    <location>
        <begin position="622"/>
        <end position="643"/>
    </location>
</feature>
<dbReference type="SUPFAM" id="SSF52540">
    <property type="entry name" value="P-loop containing nucleoside triphosphate hydrolases"/>
    <property type="match status" value="2"/>
</dbReference>
<evidence type="ECO:0000313" key="13">
    <source>
        <dbReference type="EMBL" id="KAJ5091089.1"/>
    </source>
</evidence>
<dbReference type="FunFam" id="3.40.50.300:FF:000054">
    <property type="entry name" value="ABC multidrug transporter atrF"/>
    <property type="match status" value="1"/>
</dbReference>
<dbReference type="InterPro" id="IPR003439">
    <property type="entry name" value="ABC_transporter-like_ATP-bd"/>
</dbReference>
<keyword evidence="3" id="KW-0813">Transport</keyword>
<evidence type="ECO:0000256" key="4">
    <source>
        <dbReference type="ARBA" id="ARBA00022475"/>
    </source>
</evidence>
<dbReference type="PROSITE" id="PS50893">
    <property type="entry name" value="ABC_TRANSPORTER_2"/>
    <property type="match status" value="2"/>
</dbReference>
<evidence type="ECO:0000256" key="3">
    <source>
        <dbReference type="ARBA" id="ARBA00022448"/>
    </source>
</evidence>
<protein>
    <recommendedName>
        <fullName evidence="12">ABC transporter domain-containing protein</fullName>
    </recommendedName>
</protein>
<dbReference type="FunFam" id="3.40.50.300:FF:000881">
    <property type="entry name" value="ABC multidrug transporter A-1"/>
    <property type="match status" value="1"/>
</dbReference>
<evidence type="ECO:0000259" key="12">
    <source>
        <dbReference type="PROSITE" id="PS50893"/>
    </source>
</evidence>
<sequence>MTAPQPPAPFGGGSAAASLVGQQLGYIQDDHIEDHSSDTIQSEEDRSKQIASLARSISHLSHQSGVGDTTKNEINTFLDPAKDPELDPNSDQFKSRKWVKNLLQLTSRDPDRYPRRTAGVSFRNLNVFGYGTAADYQMNFANIWLKGAKWLLGALGYGKKVRIDILRDFEGLVDSGEMLVVLGRPGSGCSTFLKTIAGETHGLYIDDGADVQYEGISWDEMHSRFRGEVIYQAETEIHFPQLTAADTLLFAAHARAPSNRLPGVTREQYAIHMRDVVMAMLGLTHTMNTRVGNEFIRGVSGGERKRVSIAETTLCGSPLQCWDNSTRGLDSSTALEFVRNLRLSTDYSGSTAVVAIYQASQSIYEIFDKAVVLYEGRQIYFGRAEDARRFFADMGFECPERQTTADFLTSLTSSSERLVRPGFEHRVPRTPDEFAERWKASSERKQLLAAIEASRSANPTGGPKFDEFSRSRAAEKVQGTRAGSPYTLSYPMQIRLCLWRGFLRLRGDMSMTIASVVGNNIMGLIIASVFYNLDNDTGSFFQRGALLFFAILLNAFSSSLEILTLWQQRPIVEKHAKYALYHPSAEAISSYIVELPAKVLVAILFNLIIYFIPNLRRTPGHFFVFFLFSFTTTLVMSNIFRWIGAISHSMAQAMVPSSIFMMILVIYTGFTIPVRDMHPWFRWLNYLNPIAYAFESLMINEFSNKPWKCVQFVPSYPNAPLSSKVCSQKGAKAGEAIVDGDAYINTTFHYYASHLWRNFGILCAFFVFFLVAYVVSSELVRAKPSKGEILVFPRGKIPAFAKKIRKDDPEDTSSERKTAVAVELQDKTANIARQTAIFHWQNVCYDIKIKGNPRRILDGVDGWVKPGTLTALMGVTGAGKTSLLDVLANRVTMGAITGEMLVDGRLRDDSFQRKTGYVQQQDLHLETSTVREALIFSALLRQPAGVPRKEKLAYVEEVIKMLGMEEYSEAVVGVLGEGLNVEQRKRLTIGVEIAAKPDLLLFFDEPTSGLDSQTAWSICTLMRKLADHGQAVLCTIHQPSAMLMQQFDRLLFLAKGGRTVYFGELGPNMETLIQYFQNKGSLKCPTNANPAEWMLEVIGAAPGSHADRDWADEWTKSPERAEVRRELAQMNEELQKNPVPPPTTGYGEFAMPLWYQFLVCIQRMFEQYWRSPSYLYSKAAMCIIPPIFIGFTFWRMPNSIQGLQNQMFAIFMLLIIFPNLVQQMMPSFVTQRALYEARERPSKAYSWKAFMLASIFVEIPWNILMSVPIFFSWYYPIGLYRNAKPSDMVIERSGTMFLLIVVFMLFTSTFSSMMIAGIEQPETGSNIAQLLFSLCLIFNGVLANPAQLPGFWIFMYRVSPFTYLVSAVLSTGLTGTTVQCSDIELLKVSPPPGQSCADYLDPYINVSKGKLYNPRDSVDCKICSMSRTDQFLLSLNMPYSEHWRNVGLLFAYVGFNIVAAISFYWLIRVPKHAIGRGRSKAR</sequence>
<dbReference type="InterPro" id="IPR043926">
    <property type="entry name" value="ABCG_dom"/>
</dbReference>
<feature type="compositionally biased region" description="Basic and acidic residues" evidence="10">
    <location>
        <begin position="28"/>
        <end position="47"/>
    </location>
</feature>
<reference evidence="13" key="1">
    <citation type="submission" date="2022-11" db="EMBL/GenBank/DDBJ databases">
        <authorList>
            <person name="Petersen C."/>
        </authorList>
    </citation>
    <scope>NUCLEOTIDE SEQUENCE</scope>
    <source>
        <strain evidence="13">IBT 34128</strain>
    </source>
</reference>
<dbReference type="EMBL" id="JAPMSZ010000009">
    <property type="protein sequence ID" value="KAJ5091089.1"/>
    <property type="molecule type" value="Genomic_DNA"/>
</dbReference>
<dbReference type="Gene3D" id="3.40.50.300">
    <property type="entry name" value="P-loop containing nucleotide triphosphate hydrolases"/>
    <property type="match status" value="2"/>
</dbReference>
<feature type="transmembrane region" description="Helical" evidence="11">
    <location>
        <begin position="545"/>
        <end position="566"/>
    </location>
</feature>
<accession>A0A9W9F057</accession>
<keyword evidence="8 11" id="KW-1133">Transmembrane helix</keyword>
<evidence type="ECO:0000256" key="5">
    <source>
        <dbReference type="ARBA" id="ARBA00022692"/>
    </source>
</evidence>
<proteinExistence type="inferred from homology"/>
<organism evidence="13 14">
    <name type="scientific">Penicillium alfredii</name>
    <dbReference type="NCBI Taxonomy" id="1506179"/>
    <lineage>
        <taxon>Eukaryota</taxon>
        <taxon>Fungi</taxon>
        <taxon>Dikarya</taxon>
        <taxon>Ascomycota</taxon>
        <taxon>Pezizomycotina</taxon>
        <taxon>Eurotiomycetes</taxon>
        <taxon>Eurotiomycetidae</taxon>
        <taxon>Eurotiales</taxon>
        <taxon>Aspergillaceae</taxon>
        <taxon>Penicillium</taxon>
    </lineage>
</organism>